<evidence type="ECO:0000256" key="1">
    <source>
        <dbReference type="ARBA" id="ARBA00004429"/>
    </source>
</evidence>
<gene>
    <name evidence="12" type="primary">artQ</name>
    <name evidence="12" type="ordered locus">CBUD_1593</name>
</gene>
<dbReference type="AlphaFoldDB" id="A9KEB1"/>
<reference evidence="12 13" key="1">
    <citation type="journal article" date="2009" name="Infect. Immun.">
        <title>Comparative genomics reveal extensive transposon-mediated genomic plasticity and diversity among potential effector proteins within the genus Coxiella.</title>
        <authorList>
            <person name="Beare P.A."/>
            <person name="Unsworth N."/>
            <person name="Andoh M."/>
            <person name="Voth D.E."/>
            <person name="Omsland A."/>
            <person name="Gilk S.D."/>
            <person name="Williams K.P."/>
            <person name="Sobral B.W."/>
            <person name="Kupko J.J.III."/>
            <person name="Porcella S.F."/>
            <person name="Samuel J.E."/>
            <person name="Heinzen R.A."/>
        </authorList>
    </citation>
    <scope>NUCLEOTIDE SEQUENCE [LARGE SCALE GENOMIC DNA]</scope>
    <source>
        <strain evidence="12 13">Dugway 5J108-111</strain>
    </source>
</reference>
<keyword evidence="9 10" id="KW-0472">Membrane</keyword>
<keyword evidence="4" id="KW-1003">Cell membrane</keyword>
<feature type="domain" description="ABC transmembrane type-1" evidence="11">
    <location>
        <begin position="11"/>
        <end position="210"/>
    </location>
</feature>
<feature type="transmembrane region" description="Helical" evidence="10">
    <location>
        <begin position="86"/>
        <end position="106"/>
    </location>
</feature>
<evidence type="ECO:0000313" key="12">
    <source>
        <dbReference type="EMBL" id="ABS78082.1"/>
    </source>
</evidence>
<dbReference type="Proteomes" id="UP000008555">
    <property type="component" value="Chromosome"/>
</dbReference>
<comment type="similarity">
    <text evidence="2">Belongs to the binding-protein-dependent transport system permease family. HisMQ subfamily.</text>
</comment>
<dbReference type="PANTHER" id="PTHR30133">
    <property type="entry name" value="CATIONIC AMINO ACID TRANSPORTER, MEMBRANE COMPONENT"/>
    <property type="match status" value="1"/>
</dbReference>
<dbReference type="EMBL" id="CP000733">
    <property type="protein sequence ID" value="ABS78082.1"/>
    <property type="molecule type" value="Genomic_DNA"/>
</dbReference>
<dbReference type="Pfam" id="PF00528">
    <property type="entry name" value="BPD_transp_1"/>
    <property type="match status" value="1"/>
</dbReference>
<sequence>MIGLEGFGPQLAKGVMVTLAVSLCAVIFGMGLAILFTLTEFSQLKFLKSIVKSITAFIRGLPELLVLFAIYFGGSALLTKLFHRSVQVSAFSAGVLALGMIFAAYATQTLRGALLAIPKGQTEAGKAMGLPGWIIFKRIVLPQAWHHALPGLGNLWLVLLKDSALVALIGLGDLMNKAQLAASTTREPFKFYVMAAFLFLLLTSVSQLVLKLFSVNKFQQS</sequence>
<keyword evidence="5" id="KW-0997">Cell inner membrane</keyword>
<evidence type="ECO:0000256" key="7">
    <source>
        <dbReference type="ARBA" id="ARBA00022970"/>
    </source>
</evidence>
<keyword evidence="3 10" id="KW-0813">Transport</keyword>
<evidence type="ECO:0000256" key="8">
    <source>
        <dbReference type="ARBA" id="ARBA00022989"/>
    </source>
</evidence>
<evidence type="ECO:0000256" key="4">
    <source>
        <dbReference type="ARBA" id="ARBA00022475"/>
    </source>
</evidence>
<accession>A9KEB1</accession>
<dbReference type="CDD" id="cd06261">
    <property type="entry name" value="TM_PBP2"/>
    <property type="match status" value="1"/>
</dbReference>
<evidence type="ECO:0000256" key="5">
    <source>
        <dbReference type="ARBA" id="ARBA00022519"/>
    </source>
</evidence>
<keyword evidence="6 10" id="KW-0812">Transmembrane</keyword>
<keyword evidence="7" id="KW-0029">Amino-acid transport</keyword>
<feature type="transmembrane region" description="Helical" evidence="10">
    <location>
        <begin position="50"/>
        <end position="74"/>
    </location>
</feature>
<dbReference type="SUPFAM" id="SSF161098">
    <property type="entry name" value="MetI-like"/>
    <property type="match status" value="1"/>
</dbReference>
<dbReference type="GO" id="GO:0043190">
    <property type="term" value="C:ATP-binding cassette (ABC) transporter complex"/>
    <property type="evidence" value="ECO:0007669"/>
    <property type="project" value="InterPro"/>
</dbReference>
<protein>
    <submittedName>
        <fullName evidence="12">Arginine transport system permease protein</fullName>
    </submittedName>
</protein>
<dbReference type="KEGG" id="cbd:CBUD_1593"/>
<dbReference type="RefSeq" id="WP_005771298.1">
    <property type="nucleotide sequence ID" value="NC_009727.1"/>
</dbReference>
<feature type="transmembrane region" description="Helical" evidence="10">
    <location>
        <begin position="191"/>
        <end position="210"/>
    </location>
</feature>
<evidence type="ECO:0000256" key="2">
    <source>
        <dbReference type="ARBA" id="ARBA00010072"/>
    </source>
</evidence>
<evidence type="ECO:0000256" key="9">
    <source>
        <dbReference type="ARBA" id="ARBA00023136"/>
    </source>
</evidence>
<proteinExistence type="inferred from homology"/>
<dbReference type="InterPro" id="IPR000515">
    <property type="entry name" value="MetI-like"/>
</dbReference>
<dbReference type="InterPro" id="IPR010065">
    <property type="entry name" value="AA_ABC_transptr_permease_3TM"/>
</dbReference>
<dbReference type="InterPro" id="IPR051613">
    <property type="entry name" value="ABC_transp_permease_HisMQ"/>
</dbReference>
<dbReference type="PROSITE" id="PS50928">
    <property type="entry name" value="ABC_TM1"/>
    <property type="match status" value="1"/>
</dbReference>
<dbReference type="HOGENOM" id="CLU_019602_1_4_6"/>
<evidence type="ECO:0000256" key="3">
    <source>
        <dbReference type="ARBA" id="ARBA00022448"/>
    </source>
</evidence>
<organism evidence="12 13">
    <name type="scientific">Coxiella burnetii (strain Dugway 5J108-111)</name>
    <dbReference type="NCBI Taxonomy" id="434922"/>
    <lineage>
        <taxon>Bacteria</taxon>
        <taxon>Pseudomonadati</taxon>
        <taxon>Pseudomonadota</taxon>
        <taxon>Gammaproteobacteria</taxon>
        <taxon>Legionellales</taxon>
        <taxon>Coxiellaceae</taxon>
        <taxon>Coxiella</taxon>
    </lineage>
</organism>
<dbReference type="Gene3D" id="1.10.3720.10">
    <property type="entry name" value="MetI-like"/>
    <property type="match status" value="1"/>
</dbReference>
<dbReference type="PANTHER" id="PTHR30133:SF2">
    <property type="entry name" value="ARGININE ABC TRANSPORTER PERMEASE PROTEIN ARTQ"/>
    <property type="match status" value="1"/>
</dbReference>
<comment type="subcellular location">
    <subcellularLocation>
        <location evidence="1">Cell inner membrane</location>
        <topology evidence="1">Multi-pass membrane protein</topology>
    </subcellularLocation>
    <subcellularLocation>
        <location evidence="10">Cell membrane</location>
        <topology evidence="10">Multi-pass membrane protein</topology>
    </subcellularLocation>
</comment>
<dbReference type="GO" id="GO:0022857">
    <property type="term" value="F:transmembrane transporter activity"/>
    <property type="evidence" value="ECO:0007669"/>
    <property type="project" value="InterPro"/>
</dbReference>
<evidence type="ECO:0000256" key="6">
    <source>
        <dbReference type="ARBA" id="ARBA00022692"/>
    </source>
</evidence>
<name>A9KEB1_COXBN</name>
<evidence type="ECO:0000259" key="11">
    <source>
        <dbReference type="PROSITE" id="PS50928"/>
    </source>
</evidence>
<evidence type="ECO:0000256" key="10">
    <source>
        <dbReference type="RuleBase" id="RU363032"/>
    </source>
</evidence>
<dbReference type="GO" id="GO:0006865">
    <property type="term" value="P:amino acid transport"/>
    <property type="evidence" value="ECO:0007669"/>
    <property type="project" value="UniProtKB-KW"/>
</dbReference>
<feature type="transmembrane region" description="Helical" evidence="10">
    <location>
        <begin position="15"/>
        <end position="38"/>
    </location>
</feature>
<dbReference type="InterPro" id="IPR035906">
    <property type="entry name" value="MetI-like_sf"/>
</dbReference>
<dbReference type="NCBIfam" id="TIGR01726">
    <property type="entry name" value="HEQRo_perm_3TM"/>
    <property type="match status" value="1"/>
</dbReference>
<keyword evidence="8 10" id="KW-1133">Transmembrane helix</keyword>
<evidence type="ECO:0000313" key="13">
    <source>
        <dbReference type="Proteomes" id="UP000008555"/>
    </source>
</evidence>